<dbReference type="eggNOG" id="COG3833">
    <property type="taxonomic scope" value="Bacteria"/>
</dbReference>
<keyword evidence="8 9" id="KW-0472">Membrane</keyword>
<evidence type="ECO:0000256" key="4">
    <source>
        <dbReference type="ARBA" id="ARBA00022475"/>
    </source>
</evidence>
<evidence type="ECO:0000256" key="3">
    <source>
        <dbReference type="ARBA" id="ARBA00022448"/>
    </source>
</evidence>
<dbReference type="PANTHER" id="PTHR32243:SF50">
    <property type="entry name" value="MALTOSE_MALTODEXTRIN TRANSPORT SYSTEM PERMEASE PROTEIN MALG"/>
    <property type="match status" value="1"/>
</dbReference>
<dbReference type="GO" id="GO:0005886">
    <property type="term" value="C:plasma membrane"/>
    <property type="evidence" value="ECO:0007669"/>
    <property type="project" value="UniProtKB-SubCell"/>
</dbReference>
<gene>
    <name evidence="11" type="ORF">EL26_16875</name>
</gene>
<dbReference type="Gene3D" id="1.10.3720.10">
    <property type="entry name" value="MetI-like"/>
    <property type="match status" value="1"/>
</dbReference>
<dbReference type="InterPro" id="IPR050901">
    <property type="entry name" value="BP-dep_ABC_trans_perm"/>
</dbReference>
<evidence type="ECO:0000256" key="1">
    <source>
        <dbReference type="ARBA" id="ARBA00004651"/>
    </source>
</evidence>
<feature type="domain" description="ABC transmembrane type-1" evidence="10">
    <location>
        <begin position="69"/>
        <end position="260"/>
    </location>
</feature>
<name>A0A074LNZ1_9BACL</name>
<feature type="transmembrane region" description="Helical" evidence="9">
    <location>
        <begin position="73"/>
        <end position="94"/>
    </location>
</feature>
<dbReference type="Pfam" id="PF00528">
    <property type="entry name" value="BPD_transp_1"/>
    <property type="match status" value="1"/>
</dbReference>
<dbReference type="GO" id="GO:0042956">
    <property type="term" value="P:maltodextrin transmembrane transport"/>
    <property type="evidence" value="ECO:0007669"/>
    <property type="project" value="TreeGrafter"/>
</dbReference>
<evidence type="ECO:0000256" key="6">
    <source>
        <dbReference type="ARBA" id="ARBA00022692"/>
    </source>
</evidence>
<feature type="transmembrane region" description="Helical" evidence="9">
    <location>
        <begin position="180"/>
        <end position="205"/>
    </location>
</feature>
<keyword evidence="6 9" id="KW-0812">Transmembrane</keyword>
<dbReference type="InterPro" id="IPR000515">
    <property type="entry name" value="MetI-like"/>
</dbReference>
<evidence type="ECO:0000256" key="9">
    <source>
        <dbReference type="RuleBase" id="RU363032"/>
    </source>
</evidence>
<dbReference type="PANTHER" id="PTHR32243">
    <property type="entry name" value="MALTOSE TRANSPORT SYSTEM PERMEASE-RELATED"/>
    <property type="match status" value="1"/>
</dbReference>
<reference evidence="11 12" key="1">
    <citation type="journal article" date="2013" name="Int. J. Syst. Evol. Microbiol.">
        <title>Tumebacillus flagellatus sp. nov., an alpha-amylase/pullulanase-producing bacterium isolated from cassava wastewater.</title>
        <authorList>
            <person name="Wang Q."/>
            <person name="Xie N."/>
            <person name="Qin Y."/>
            <person name="Shen N."/>
            <person name="Zhu J."/>
            <person name="Mi H."/>
            <person name="Huang R."/>
        </authorList>
    </citation>
    <scope>NUCLEOTIDE SEQUENCE [LARGE SCALE GENOMIC DNA]</scope>
    <source>
        <strain evidence="11 12">GST4</strain>
    </source>
</reference>
<evidence type="ECO:0000313" key="11">
    <source>
        <dbReference type="EMBL" id="KEO82210.1"/>
    </source>
</evidence>
<dbReference type="CDD" id="cd06261">
    <property type="entry name" value="TM_PBP2"/>
    <property type="match status" value="1"/>
</dbReference>
<feature type="transmembrane region" description="Helical" evidence="9">
    <location>
        <begin position="239"/>
        <end position="260"/>
    </location>
</feature>
<feature type="transmembrane region" description="Helical" evidence="9">
    <location>
        <begin position="137"/>
        <end position="159"/>
    </location>
</feature>
<evidence type="ECO:0000256" key="7">
    <source>
        <dbReference type="ARBA" id="ARBA00022989"/>
    </source>
</evidence>
<dbReference type="InterPro" id="IPR035906">
    <property type="entry name" value="MetI-like_sf"/>
</dbReference>
<keyword evidence="4" id="KW-1003">Cell membrane</keyword>
<evidence type="ECO:0000259" key="10">
    <source>
        <dbReference type="PROSITE" id="PS50928"/>
    </source>
</evidence>
<dbReference type="OrthoDB" id="31780at2"/>
<accession>A0A074LNZ1</accession>
<comment type="subcellular location">
    <subcellularLocation>
        <location evidence="1 9">Cell membrane</location>
        <topology evidence="1 9">Multi-pass membrane protein</topology>
    </subcellularLocation>
</comment>
<feature type="transmembrane region" description="Helical" evidence="9">
    <location>
        <begin position="106"/>
        <end position="131"/>
    </location>
</feature>
<dbReference type="EMBL" id="JMIR01000026">
    <property type="protein sequence ID" value="KEO82210.1"/>
    <property type="molecule type" value="Genomic_DNA"/>
</dbReference>
<dbReference type="SUPFAM" id="SSF161098">
    <property type="entry name" value="MetI-like"/>
    <property type="match status" value="1"/>
</dbReference>
<dbReference type="PROSITE" id="PS50928">
    <property type="entry name" value="ABC_TM1"/>
    <property type="match status" value="1"/>
</dbReference>
<dbReference type="Proteomes" id="UP000027931">
    <property type="component" value="Unassembled WGS sequence"/>
</dbReference>
<evidence type="ECO:0000256" key="8">
    <source>
        <dbReference type="ARBA" id="ARBA00023136"/>
    </source>
</evidence>
<evidence type="ECO:0000256" key="5">
    <source>
        <dbReference type="ARBA" id="ARBA00022597"/>
    </source>
</evidence>
<dbReference type="GO" id="GO:0015423">
    <property type="term" value="F:ABC-type maltose transporter activity"/>
    <property type="evidence" value="ECO:0007669"/>
    <property type="project" value="TreeGrafter"/>
</dbReference>
<organism evidence="11 12">
    <name type="scientific">Tumebacillus flagellatus</name>
    <dbReference type="NCBI Taxonomy" id="1157490"/>
    <lineage>
        <taxon>Bacteria</taxon>
        <taxon>Bacillati</taxon>
        <taxon>Bacillota</taxon>
        <taxon>Bacilli</taxon>
        <taxon>Bacillales</taxon>
        <taxon>Alicyclobacillaceae</taxon>
        <taxon>Tumebacillus</taxon>
    </lineage>
</organism>
<keyword evidence="12" id="KW-1185">Reference proteome</keyword>
<proteinExistence type="inferred from homology"/>
<keyword evidence="3 9" id="KW-0813">Transport</keyword>
<feature type="transmembrane region" description="Helical" evidence="9">
    <location>
        <begin position="14"/>
        <end position="35"/>
    </location>
</feature>
<evidence type="ECO:0000256" key="2">
    <source>
        <dbReference type="ARBA" id="ARBA00009047"/>
    </source>
</evidence>
<protein>
    <submittedName>
        <fullName evidence="11">Sugar ABC transporter permease</fullName>
    </submittedName>
</protein>
<sequence>MKGYDAFNLWISRIIIWIAVLASILPLFFVLTASFSSGEAFFSENLIPKSFTIENYSHVLTSTNFPTWMKNSLILGFSVAVLQTILTALSSYAFSRLRFFGRKYGLMALLILQMFPNFMAVSAIFGILVKLDLMDHLAALILVFAGGNAFNIWLMKGYIDSLPRELDEAATVDGANSWQIFWRVILPLSLPMLAVVFLFSFIGVFSEYVLSSALLKSPENLTLAVGLQQFIKNEFAANWTQFAAAAVMASVPVVIVFSLMQRWIAGGLMAGSVKG</sequence>
<dbReference type="RefSeq" id="WP_038091087.1">
    <property type="nucleotide sequence ID" value="NZ_JMIR01000026.1"/>
</dbReference>
<dbReference type="STRING" id="1157490.EL26_16875"/>
<comment type="similarity">
    <text evidence="2">Belongs to the binding-protein-dependent transport system permease family. MalFG subfamily.</text>
</comment>
<evidence type="ECO:0000313" key="12">
    <source>
        <dbReference type="Proteomes" id="UP000027931"/>
    </source>
</evidence>
<comment type="caution">
    <text evidence="11">The sequence shown here is derived from an EMBL/GenBank/DDBJ whole genome shotgun (WGS) entry which is preliminary data.</text>
</comment>
<dbReference type="AlphaFoldDB" id="A0A074LNZ1"/>
<keyword evidence="7 9" id="KW-1133">Transmembrane helix</keyword>
<keyword evidence="5" id="KW-0762">Sugar transport</keyword>